<dbReference type="PANTHER" id="PTHR42977:SF3">
    <property type="entry name" value="AB HYDROLASE-1 DOMAIN-CONTAINING PROTEIN"/>
    <property type="match status" value="1"/>
</dbReference>
<dbReference type="AlphaFoldDB" id="A0A1X2LPD6"/>
<dbReference type="Pfam" id="PF00561">
    <property type="entry name" value="Abhydrolase_1"/>
    <property type="match status" value="1"/>
</dbReference>
<evidence type="ECO:0000313" key="4">
    <source>
        <dbReference type="Proteomes" id="UP000193247"/>
    </source>
</evidence>
<proteinExistence type="predicted"/>
<feature type="domain" description="AB hydrolase-1" evidence="2">
    <location>
        <begin position="48"/>
        <end position="283"/>
    </location>
</feature>
<dbReference type="PRINTS" id="PR00111">
    <property type="entry name" value="ABHYDROLASE"/>
</dbReference>
<dbReference type="NCBIfam" id="NF002043">
    <property type="entry name" value="PRK00870.1"/>
    <property type="match status" value="1"/>
</dbReference>
<keyword evidence="4" id="KW-1185">Reference proteome</keyword>
<organism evidence="3 4">
    <name type="scientific">Mycobacterium decipiens</name>
    <dbReference type="NCBI Taxonomy" id="1430326"/>
    <lineage>
        <taxon>Bacteria</taxon>
        <taxon>Bacillati</taxon>
        <taxon>Actinomycetota</taxon>
        <taxon>Actinomycetes</taxon>
        <taxon>Mycobacteriales</taxon>
        <taxon>Mycobacteriaceae</taxon>
        <taxon>Mycobacterium</taxon>
    </lineage>
</organism>
<evidence type="ECO:0000256" key="1">
    <source>
        <dbReference type="ARBA" id="ARBA00022801"/>
    </source>
</evidence>
<dbReference type="InterPro" id="IPR029058">
    <property type="entry name" value="AB_hydrolase_fold"/>
</dbReference>
<dbReference type="OrthoDB" id="5431692at2"/>
<dbReference type="STRING" id="1430326.B8W66_21750"/>
<gene>
    <name evidence="3" type="ORF">B8W66_21750</name>
</gene>
<dbReference type="PRINTS" id="PR00412">
    <property type="entry name" value="EPOXHYDRLASE"/>
</dbReference>
<accession>A0A1X2LPD6</accession>
<protein>
    <submittedName>
        <fullName evidence="3">Alpha/beta hydrolase</fullName>
    </submittedName>
</protein>
<dbReference type="SUPFAM" id="SSF53474">
    <property type="entry name" value="alpha/beta-Hydrolases"/>
    <property type="match status" value="1"/>
</dbReference>
<dbReference type="InterPro" id="IPR051340">
    <property type="entry name" value="Haloalkane_dehalogenase"/>
</dbReference>
<comment type="caution">
    <text evidence="3">The sequence shown here is derived from an EMBL/GenBank/DDBJ whole genome shotgun (WGS) entry which is preliminary data.</text>
</comment>
<dbReference type="PANTHER" id="PTHR42977">
    <property type="entry name" value="HYDROLASE-RELATED"/>
    <property type="match status" value="1"/>
</dbReference>
<dbReference type="GO" id="GO:0004301">
    <property type="term" value="F:epoxide hydrolase activity"/>
    <property type="evidence" value="ECO:0007669"/>
    <property type="project" value="TreeGrafter"/>
</dbReference>
<dbReference type="InterPro" id="IPR000073">
    <property type="entry name" value="AB_hydrolase_1"/>
</dbReference>
<dbReference type="Gene3D" id="3.40.50.1820">
    <property type="entry name" value="alpha/beta hydrolase"/>
    <property type="match status" value="1"/>
</dbReference>
<dbReference type="EMBL" id="NCXP01000046">
    <property type="protein sequence ID" value="OSC37214.1"/>
    <property type="molecule type" value="Genomic_DNA"/>
</dbReference>
<reference evidence="3 4" key="1">
    <citation type="submission" date="2017-04" db="EMBL/GenBank/DDBJ databases">
        <title>The new phylogeny of genus Mycobacterium.</title>
        <authorList>
            <person name="Tortoli E."/>
            <person name="Trovato A."/>
            <person name="Cirillo D.M."/>
        </authorList>
    </citation>
    <scope>NUCLEOTIDE SEQUENCE [LARGE SCALE GENOMIC DNA]</scope>
    <source>
        <strain evidence="3 4">TBL 1200985</strain>
    </source>
</reference>
<dbReference type="InterPro" id="IPR000639">
    <property type="entry name" value="Epox_hydrolase-like"/>
</dbReference>
<sequence>MSSSTLEVFRTPDSRFEQLPGYGFAPNYLDVDGLRMHYLDEGPREGSPVVCFHGEPTWAYLYRKMLPPLVAAGHRVIVPDYAGFGRSDKPTDRRWYTFDRHSELVAKVLGALDVHNATVVVQDWGGPIGLRWATENAARVDALMIMNTGLFVGQVSKGFLAWRAFAEKNPDLPVGVVIQGATTSQLPDDIVAAYDAPFPTVESKAGAAQFPLLVPTAEDGPGANEMRTVIDELSRWNKPALVAFSDTDPVFAYPKSGQAFCDLIPTAGEQVRIAGAAHFLQEDRGEQLAEHLLTLLTSVHPVTP</sequence>
<name>A0A1X2LPD6_9MYCO</name>
<keyword evidence="1 3" id="KW-0378">Hydrolase</keyword>
<dbReference type="Proteomes" id="UP000193247">
    <property type="component" value="Unassembled WGS sequence"/>
</dbReference>
<evidence type="ECO:0000313" key="3">
    <source>
        <dbReference type="EMBL" id="OSC37214.1"/>
    </source>
</evidence>
<evidence type="ECO:0000259" key="2">
    <source>
        <dbReference type="Pfam" id="PF00561"/>
    </source>
</evidence>